<keyword evidence="4" id="KW-0572">Peptidoglycan-anchor</keyword>
<sequence>MVTSNEANQATLDGQSQKHLPQTDESSDKAAAVAGLSIMGMLLGLLGVKRKKREDD</sequence>
<feature type="compositionally biased region" description="Polar residues" evidence="5">
    <location>
        <begin position="1"/>
        <end position="24"/>
    </location>
</feature>
<evidence type="ECO:0000256" key="4">
    <source>
        <dbReference type="ARBA" id="ARBA00023088"/>
    </source>
</evidence>
<keyword evidence="6" id="KW-0812">Transmembrane</keyword>
<dbReference type="NCBIfam" id="TIGR01167">
    <property type="entry name" value="LPXTG_anchor"/>
    <property type="match status" value="1"/>
</dbReference>
<dbReference type="Proteomes" id="UP000028700">
    <property type="component" value="Unassembled WGS sequence"/>
</dbReference>
<protein>
    <submittedName>
        <fullName evidence="8">Extracellular protein, LPXTG-motif cell wall anchor</fullName>
    </submittedName>
</protein>
<name>A0A081BGT8_9LACO</name>
<evidence type="ECO:0000256" key="2">
    <source>
        <dbReference type="ARBA" id="ARBA00022525"/>
    </source>
</evidence>
<keyword evidence="3" id="KW-0732">Signal</keyword>
<comment type="caution">
    <text evidence="8">The sequence shown here is derived from an EMBL/GenBank/DDBJ whole genome shotgun (WGS) entry which is preliminary data.</text>
</comment>
<dbReference type="STRING" id="1291743.LOSG293_040020"/>
<evidence type="ECO:0000313" key="9">
    <source>
        <dbReference type="Proteomes" id="UP000028700"/>
    </source>
</evidence>
<dbReference type="Pfam" id="PF00746">
    <property type="entry name" value="Gram_pos_anchor"/>
    <property type="match status" value="1"/>
</dbReference>
<accession>A0A081BGT8</accession>
<keyword evidence="6" id="KW-0472">Membrane</keyword>
<keyword evidence="9" id="KW-1185">Reference proteome</keyword>
<keyword evidence="1" id="KW-0134">Cell wall</keyword>
<keyword evidence="2" id="KW-0964">Secreted</keyword>
<dbReference type="EMBL" id="BBJM01000004">
    <property type="protein sequence ID" value="GAK47256.1"/>
    <property type="molecule type" value="Genomic_DNA"/>
</dbReference>
<dbReference type="RefSeq" id="WP_081919854.1">
    <property type="nucleotide sequence ID" value="NZ_BBAZ01000004.1"/>
</dbReference>
<evidence type="ECO:0000256" key="5">
    <source>
        <dbReference type="SAM" id="MobiDB-lite"/>
    </source>
</evidence>
<proteinExistence type="predicted"/>
<reference evidence="8" key="1">
    <citation type="journal article" date="2014" name="Genome Announc.">
        <title>Draft Genome Sequence of Lactobacillus oryzae Strain SG293T.</title>
        <authorList>
            <person name="Tanizawa Y."/>
            <person name="Fujisawa T."/>
            <person name="Mochizuki T."/>
            <person name="Kaminuma E."/>
            <person name="Nakamura Y."/>
            <person name="Tohno M."/>
        </authorList>
    </citation>
    <scope>NUCLEOTIDE SEQUENCE [LARGE SCALE GENOMIC DNA]</scope>
    <source>
        <strain evidence="8">SG293</strain>
    </source>
</reference>
<dbReference type="AlphaFoldDB" id="A0A081BGT8"/>
<feature type="domain" description="Gram-positive cocci surface proteins LPxTG" evidence="7">
    <location>
        <begin position="20"/>
        <end position="56"/>
    </location>
</feature>
<evidence type="ECO:0000256" key="6">
    <source>
        <dbReference type="SAM" id="Phobius"/>
    </source>
</evidence>
<evidence type="ECO:0000259" key="7">
    <source>
        <dbReference type="PROSITE" id="PS50847"/>
    </source>
</evidence>
<feature type="region of interest" description="Disordered" evidence="5">
    <location>
        <begin position="1"/>
        <end position="31"/>
    </location>
</feature>
<organism evidence="8 9">
    <name type="scientific">Secundilactobacillus oryzae JCM 18671</name>
    <dbReference type="NCBI Taxonomy" id="1291743"/>
    <lineage>
        <taxon>Bacteria</taxon>
        <taxon>Bacillati</taxon>
        <taxon>Bacillota</taxon>
        <taxon>Bacilli</taxon>
        <taxon>Lactobacillales</taxon>
        <taxon>Lactobacillaceae</taxon>
        <taxon>Secundilactobacillus</taxon>
    </lineage>
</organism>
<evidence type="ECO:0000256" key="3">
    <source>
        <dbReference type="ARBA" id="ARBA00022729"/>
    </source>
</evidence>
<keyword evidence="6" id="KW-1133">Transmembrane helix</keyword>
<dbReference type="InterPro" id="IPR019931">
    <property type="entry name" value="LPXTG_anchor"/>
</dbReference>
<gene>
    <name evidence="8" type="ORF">LOSG293_040020</name>
</gene>
<evidence type="ECO:0000313" key="8">
    <source>
        <dbReference type="EMBL" id="GAK47256.1"/>
    </source>
</evidence>
<dbReference type="PROSITE" id="PS50847">
    <property type="entry name" value="GRAM_POS_ANCHORING"/>
    <property type="match status" value="1"/>
</dbReference>
<feature type="transmembrane region" description="Helical" evidence="6">
    <location>
        <begin position="30"/>
        <end position="48"/>
    </location>
</feature>
<evidence type="ECO:0000256" key="1">
    <source>
        <dbReference type="ARBA" id="ARBA00022512"/>
    </source>
</evidence>